<dbReference type="PRINTS" id="PR00080">
    <property type="entry name" value="SDRFAMILY"/>
</dbReference>
<keyword evidence="5" id="KW-1185">Reference proteome</keyword>
<dbReference type="PRINTS" id="PR00081">
    <property type="entry name" value="GDHRDH"/>
</dbReference>
<evidence type="ECO:0000256" key="3">
    <source>
        <dbReference type="RuleBase" id="RU000363"/>
    </source>
</evidence>
<dbReference type="PROSITE" id="PS00061">
    <property type="entry name" value="ADH_SHORT"/>
    <property type="match status" value="1"/>
</dbReference>
<keyword evidence="2" id="KW-0560">Oxidoreductase</keyword>
<dbReference type="RefSeq" id="WP_096603226.1">
    <property type="nucleotide sequence ID" value="NZ_OBEN01000012.1"/>
</dbReference>
<reference evidence="5" key="1">
    <citation type="submission" date="2017-09" db="EMBL/GenBank/DDBJ databases">
        <authorList>
            <person name="Varghese N."/>
            <person name="Submissions S."/>
        </authorList>
    </citation>
    <scope>NUCLEOTIDE SEQUENCE [LARGE SCALE GENOMIC DNA]</scope>
    <source>
        <strain evidence="5">DSM 2913</strain>
    </source>
</reference>
<dbReference type="InterPro" id="IPR036291">
    <property type="entry name" value="NAD(P)-bd_dom_sf"/>
</dbReference>
<dbReference type="GO" id="GO:0016616">
    <property type="term" value="F:oxidoreductase activity, acting on the CH-OH group of donors, NAD or NADP as acceptor"/>
    <property type="evidence" value="ECO:0007669"/>
    <property type="project" value="TreeGrafter"/>
</dbReference>
<dbReference type="PANTHER" id="PTHR42760">
    <property type="entry name" value="SHORT-CHAIN DEHYDROGENASES/REDUCTASES FAMILY MEMBER"/>
    <property type="match status" value="1"/>
</dbReference>
<dbReference type="Proteomes" id="UP000218627">
    <property type="component" value="Unassembled WGS sequence"/>
</dbReference>
<dbReference type="SUPFAM" id="SSF51735">
    <property type="entry name" value="NAD(P)-binding Rossmann-fold domains"/>
    <property type="match status" value="1"/>
</dbReference>
<dbReference type="PANTHER" id="PTHR42760:SF37">
    <property type="entry name" value="CLAVALDEHYDE DEHYDROGENASE"/>
    <property type="match status" value="1"/>
</dbReference>
<accession>A0A285P424</accession>
<dbReference type="CDD" id="cd05233">
    <property type="entry name" value="SDR_c"/>
    <property type="match status" value="1"/>
</dbReference>
<comment type="similarity">
    <text evidence="1 3">Belongs to the short-chain dehydrogenases/reductases (SDR) family.</text>
</comment>
<dbReference type="InterPro" id="IPR002347">
    <property type="entry name" value="SDR_fam"/>
</dbReference>
<evidence type="ECO:0000256" key="2">
    <source>
        <dbReference type="ARBA" id="ARBA00023002"/>
    </source>
</evidence>
<evidence type="ECO:0000313" key="4">
    <source>
        <dbReference type="EMBL" id="SNZ16489.1"/>
    </source>
</evidence>
<sequence length="224" mass="25273">MRVVITGGSRGIGKALVEKFVKEGHMVCTCSRSEESLKTLWEELGRTDRLMFKGCDVGNRFSAKEFISFCKDRMQEFHVLINNAGILGLRQSIENYPEDVWEEVIRVNLNGVFYITKYAIPFMKDGGVIINLSSGAGKKPAPYWGAYAVSKFGIEGFSLLLAEELKHRDIRVYAFNPGATRTKMRADAYPYEDPNTLKPPEKVADFIIKLVNLRPPSGSIDFYE</sequence>
<evidence type="ECO:0000313" key="5">
    <source>
        <dbReference type="Proteomes" id="UP000218627"/>
    </source>
</evidence>
<name>A0A285P424_9AQUI</name>
<dbReference type="AlphaFoldDB" id="A0A285P424"/>
<dbReference type="EMBL" id="OBEN01000012">
    <property type="protein sequence ID" value="SNZ16489.1"/>
    <property type="molecule type" value="Genomic_DNA"/>
</dbReference>
<proteinExistence type="inferred from homology"/>
<gene>
    <name evidence="4" type="ORF">SAMN06265353_1609</name>
</gene>
<protein>
    <submittedName>
        <fullName evidence="4">NAD(P)-dependent dehydrogenase, short-chain alcohol dehydrogenase family</fullName>
    </submittedName>
</protein>
<dbReference type="Gene3D" id="3.40.50.720">
    <property type="entry name" value="NAD(P)-binding Rossmann-like Domain"/>
    <property type="match status" value="1"/>
</dbReference>
<dbReference type="InterPro" id="IPR020904">
    <property type="entry name" value="Sc_DH/Rdtase_CS"/>
</dbReference>
<dbReference type="Pfam" id="PF00106">
    <property type="entry name" value="adh_short"/>
    <property type="match status" value="1"/>
</dbReference>
<organism evidence="4 5">
    <name type="scientific">Hydrogenobacter hydrogenophilus</name>
    <dbReference type="NCBI Taxonomy" id="35835"/>
    <lineage>
        <taxon>Bacteria</taxon>
        <taxon>Pseudomonadati</taxon>
        <taxon>Aquificota</taxon>
        <taxon>Aquificia</taxon>
        <taxon>Aquificales</taxon>
        <taxon>Aquificaceae</taxon>
        <taxon>Hydrogenobacter</taxon>
    </lineage>
</organism>
<evidence type="ECO:0000256" key="1">
    <source>
        <dbReference type="ARBA" id="ARBA00006484"/>
    </source>
</evidence>
<dbReference type="OrthoDB" id="9775296at2"/>